<organism evidence="1">
    <name type="scientific">Rhizophagus irregularis (strain DAOM 181602 / DAOM 197198 / MUCL 43194)</name>
    <name type="common">Arbuscular mycorrhizal fungus</name>
    <name type="synonym">Glomus intraradices</name>
    <dbReference type="NCBI Taxonomy" id="747089"/>
    <lineage>
        <taxon>Eukaryota</taxon>
        <taxon>Fungi</taxon>
        <taxon>Fungi incertae sedis</taxon>
        <taxon>Mucoromycota</taxon>
        <taxon>Glomeromycotina</taxon>
        <taxon>Glomeromycetes</taxon>
        <taxon>Glomerales</taxon>
        <taxon>Glomeraceae</taxon>
        <taxon>Rhizophagus</taxon>
    </lineage>
</organism>
<dbReference type="AlphaFoldDB" id="U9TEI9"/>
<dbReference type="HOGENOM" id="CLU_2850832_0_0_1"/>
<reference evidence="1" key="1">
    <citation type="submission" date="2013-07" db="EMBL/GenBank/DDBJ databases">
        <title>The genome of an arbuscular mycorrhizal fungus provides insights into the evolution of the oldest plant symbiosis.</title>
        <authorList>
            <consortium name="DOE Joint Genome Institute"/>
            <person name="Tisserant E."/>
            <person name="Malbreil M."/>
            <person name="Kuo A."/>
            <person name="Kohler A."/>
            <person name="Symeonidi A."/>
            <person name="Balestrini R."/>
            <person name="Charron P."/>
            <person name="Duensing N."/>
            <person name="Frei-dit-Frey N."/>
            <person name="Gianinazzi-Pearson V."/>
            <person name="Gilbert B."/>
            <person name="Handa Y."/>
            <person name="Hijri M."/>
            <person name="Kaul R."/>
            <person name="Kawaguchi M."/>
            <person name="Krajinski F."/>
            <person name="Lammers P."/>
            <person name="Lapierre D."/>
            <person name="Masclaux F.G."/>
            <person name="Murat C."/>
            <person name="Morin E."/>
            <person name="Ndikumana S."/>
            <person name="Pagni M."/>
            <person name="Petitpierre D."/>
            <person name="Requena N."/>
            <person name="Rosikiewicz P."/>
            <person name="Riley R."/>
            <person name="Saito K."/>
            <person name="San Clemente H."/>
            <person name="Shapiro H."/>
            <person name="van Tuinen D."/>
            <person name="Becard G."/>
            <person name="Bonfante P."/>
            <person name="Paszkowski U."/>
            <person name="Shachar-Hill Y."/>
            <person name="Young J.P."/>
            <person name="Sanders I.R."/>
            <person name="Henrissat B."/>
            <person name="Rensing S.A."/>
            <person name="Grigoriev I.V."/>
            <person name="Corradi N."/>
            <person name="Roux C."/>
            <person name="Martin F."/>
        </authorList>
    </citation>
    <scope>NUCLEOTIDE SEQUENCE</scope>
    <source>
        <strain evidence="1">DAOM 197198</strain>
    </source>
</reference>
<name>U9TEI9_RHIID</name>
<proteinExistence type="predicted"/>
<gene>
    <name evidence="1" type="ORF">GLOINDRAFT_349778</name>
</gene>
<sequence length="65" mass="7839">MSSINPRPYSTRANNNIYVLIRRHQRNINRQRRIRLQIQMMQSLQDIETNRYIDQLFGGGSFNPF</sequence>
<protein>
    <submittedName>
        <fullName evidence="1">Uncharacterized protein</fullName>
    </submittedName>
</protein>
<evidence type="ECO:0000313" key="1">
    <source>
        <dbReference type="EMBL" id="ESA06554.1"/>
    </source>
</evidence>
<dbReference type="EMBL" id="KI291477">
    <property type="protein sequence ID" value="ESA06554.1"/>
    <property type="molecule type" value="Genomic_DNA"/>
</dbReference>
<accession>U9TEI9</accession>